<organism evidence="2 3">
    <name type="scientific">Porphyridium purpureum</name>
    <name type="common">Red alga</name>
    <name type="synonym">Porphyridium cruentum</name>
    <dbReference type="NCBI Taxonomy" id="35688"/>
    <lineage>
        <taxon>Eukaryota</taxon>
        <taxon>Rhodophyta</taxon>
        <taxon>Bangiophyceae</taxon>
        <taxon>Porphyridiales</taxon>
        <taxon>Porphyridiaceae</taxon>
        <taxon>Porphyridium</taxon>
    </lineage>
</organism>
<keyword evidence="3" id="KW-1185">Reference proteome</keyword>
<sequence>MASRVMMLGRATRAKYAALAALVLVAVVVLESVDAQQAREPLPNFAVFRQLTNGRGGVSNLEQTMANAFYQEAVAYVQPTTGLPYAWGLYAGFLNSQFNSFPADTIVGMQMGCGDSESTPDYTTAAGQYVVYMEKGTQAIKVLANVGESPFFPSDTSSVTQDSAFRLGAGFDHACALTYDSTLVDQSTLLLLETTTNTAFRSSIMLECWGNEYGEVVSGSITNFVMGTPSTSSDPYVEVGCGFRFTCVLTLAGRIYCGGTMFLRDWRMDGSGTTFYQEDASTTVPGTPSTWGSLAVGPANWCGLSSSGSLSCYGPGLLAGVSSGVTFKQGLYTLGAGDYVVCGLRNSNDQVTCVVDPNEVNDNPGPIIGGLAGITATQITTGHNYACVTDVNFEVSCGVIDNSVFNAFGAVPFDPSAFNTFPCEQDTASIPCDGTEVIGTSGSNFLCQDTVCGIRYVFAAGGASTCFTRQVMQPIRFEEFTGGPPASGDCGLEVKYAARVVV</sequence>
<reference evidence="3" key="1">
    <citation type="journal article" date="2019" name="Nat. Commun.">
        <title>Expansion of phycobilisome linker gene families in mesophilic red algae.</title>
        <authorList>
            <person name="Lee J."/>
            <person name="Kim D."/>
            <person name="Bhattacharya D."/>
            <person name="Yoon H.S."/>
        </authorList>
    </citation>
    <scope>NUCLEOTIDE SEQUENCE [LARGE SCALE GENOMIC DNA]</scope>
    <source>
        <strain evidence="3">CCMP 1328</strain>
    </source>
</reference>
<name>A0A5J4YVZ8_PORPP</name>
<protein>
    <submittedName>
        <fullName evidence="2">Uncharacterized protein</fullName>
    </submittedName>
</protein>
<feature type="chain" id="PRO_5023866912" evidence="1">
    <location>
        <begin position="36"/>
        <end position="502"/>
    </location>
</feature>
<proteinExistence type="predicted"/>
<gene>
    <name evidence="2" type="ORF">FVE85_1854</name>
</gene>
<keyword evidence="1" id="KW-0732">Signal</keyword>
<dbReference type="Gene3D" id="2.130.10.30">
    <property type="entry name" value="Regulator of chromosome condensation 1/beta-lactamase-inhibitor protein II"/>
    <property type="match status" value="1"/>
</dbReference>
<evidence type="ECO:0000313" key="3">
    <source>
        <dbReference type="Proteomes" id="UP000324585"/>
    </source>
</evidence>
<evidence type="ECO:0000313" key="2">
    <source>
        <dbReference type="EMBL" id="KAA8495699.1"/>
    </source>
</evidence>
<dbReference type="Proteomes" id="UP000324585">
    <property type="component" value="Unassembled WGS sequence"/>
</dbReference>
<dbReference type="EMBL" id="VRMN01000003">
    <property type="protein sequence ID" value="KAA8495699.1"/>
    <property type="molecule type" value="Genomic_DNA"/>
</dbReference>
<dbReference type="SUPFAM" id="SSF50985">
    <property type="entry name" value="RCC1/BLIP-II"/>
    <property type="match status" value="1"/>
</dbReference>
<evidence type="ECO:0000256" key="1">
    <source>
        <dbReference type="SAM" id="SignalP"/>
    </source>
</evidence>
<dbReference type="AlphaFoldDB" id="A0A5J4YVZ8"/>
<dbReference type="InterPro" id="IPR009091">
    <property type="entry name" value="RCC1/BLIP-II"/>
</dbReference>
<feature type="signal peptide" evidence="1">
    <location>
        <begin position="1"/>
        <end position="35"/>
    </location>
</feature>
<accession>A0A5J4YVZ8</accession>
<comment type="caution">
    <text evidence="2">The sequence shown here is derived from an EMBL/GenBank/DDBJ whole genome shotgun (WGS) entry which is preliminary data.</text>
</comment>